<evidence type="ECO:0000256" key="2">
    <source>
        <dbReference type="ARBA" id="ARBA00022553"/>
    </source>
</evidence>
<keyword evidence="6" id="KW-1185">Reference proteome</keyword>
<dbReference type="InterPro" id="IPR036834">
    <property type="entry name" value="Bcl-2-like_sf"/>
</dbReference>
<dbReference type="PROSITE" id="PS01258">
    <property type="entry name" value="BH2"/>
    <property type="match status" value="1"/>
</dbReference>
<dbReference type="GO" id="GO:0006915">
    <property type="term" value="P:apoptotic process"/>
    <property type="evidence" value="ECO:0007669"/>
    <property type="project" value="UniProtKB-KW"/>
</dbReference>
<dbReference type="GO" id="GO:2001236">
    <property type="term" value="P:regulation of extrinsic apoptotic signaling pathway"/>
    <property type="evidence" value="ECO:0007669"/>
    <property type="project" value="TreeGrafter"/>
</dbReference>
<dbReference type="PANTHER" id="PTHR14965:SF1">
    <property type="entry name" value="APOPTOSIS FACILITATOR BCL-2-LIKE PROTEIN 14"/>
    <property type="match status" value="1"/>
</dbReference>
<dbReference type="InterPro" id="IPR020726">
    <property type="entry name" value="Bcl2_BH2_motif_CS"/>
</dbReference>
<dbReference type="Proteomes" id="UP000052967">
    <property type="component" value="Unassembled WGS sequence"/>
</dbReference>
<sequence length="293" mass="33535">MEEMLLQDEERGSMEYQILLAYARRRLPAHQYRQLLRNEANVQKSFIRRKVNVHHPWDEDGPSHMVVLEGPVRKQHSKEQPETTYLPGYCLPIHGVRVKRQGPALPPSYSVEAQSKIISEGDKLAELVASRSQESPSDVSLETKDEGSFEDQGNSDLTDGGEGKEDDIERIIQTIVSLLRQSGDKLEKKMEKDRVLCQYFKNMLSYNFFERITNLFLDDISADSPTEPGGQVQCRKVAFTMEIATRLSAVDNHPMNLVLGFGLKYLREHFRPWIQAQGGWEKALTSLDQEEVE</sequence>
<evidence type="ECO:0000256" key="4">
    <source>
        <dbReference type="SAM" id="MobiDB-lite"/>
    </source>
</evidence>
<proteinExistence type="inferred from homology"/>
<dbReference type="PROSITE" id="PS50062">
    <property type="entry name" value="BCL2_FAMILY"/>
    <property type="match status" value="1"/>
</dbReference>
<keyword evidence="2" id="KW-0597">Phosphoprotein</keyword>
<gene>
    <name evidence="5" type="ORF">N331_01799</name>
</gene>
<evidence type="ECO:0000256" key="1">
    <source>
        <dbReference type="ARBA" id="ARBA00009458"/>
    </source>
</evidence>
<dbReference type="PANTHER" id="PTHR14965">
    <property type="entry name" value="SI:CH73-248E21.1"/>
    <property type="match status" value="1"/>
</dbReference>
<dbReference type="EMBL" id="KK695339">
    <property type="protein sequence ID" value="KFQ23988.1"/>
    <property type="molecule type" value="Genomic_DNA"/>
</dbReference>
<evidence type="ECO:0000313" key="6">
    <source>
        <dbReference type="Proteomes" id="UP000052967"/>
    </source>
</evidence>
<evidence type="ECO:0000256" key="3">
    <source>
        <dbReference type="ARBA" id="ARBA00022703"/>
    </source>
</evidence>
<feature type="region of interest" description="Disordered" evidence="4">
    <location>
        <begin position="128"/>
        <end position="164"/>
    </location>
</feature>
<dbReference type="Gene3D" id="1.10.437.10">
    <property type="entry name" value="Blc2-like"/>
    <property type="match status" value="1"/>
</dbReference>
<reference evidence="5 6" key="1">
    <citation type="submission" date="2014-04" db="EMBL/GenBank/DDBJ databases">
        <title>Genome evolution of avian class.</title>
        <authorList>
            <person name="Zhang G."/>
            <person name="Li C."/>
        </authorList>
    </citation>
    <scope>NUCLEOTIDE SEQUENCE [LARGE SCALE GENOMIC DNA]</scope>
    <source>
        <strain evidence="5">BGI_N331</strain>
    </source>
</reference>
<name>A0A091QD18_MERNU</name>
<dbReference type="SUPFAM" id="SSF56854">
    <property type="entry name" value="Bcl-2 inhibitors of programmed cell death"/>
    <property type="match status" value="1"/>
</dbReference>
<keyword evidence="3" id="KW-0053">Apoptosis</keyword>
<dbReference type="AlphaFoldDB" id="A0A091QD18"/>
<organism evidence="5 6">
    <name type="scientific">Merops nubicus</name>
    <name type="common">Northern carmine bee-eater</name>
    <dbReference type="NCBI Taxonomy" id="57421"/>
    <lineage>
        <taxon>Eukaryota</taxon>
        <taxon>Metazoa</taxon>
        <taxon>Chordata</taxon>
        <taxon>Craniata</taxon>
        <taxon>Vertebrata</taxon>
        <taxon>Euteleostomi</taxon>
        <taxon>Archelosauria</taxon>
        <taxon>Archosauria</taxon>
        <taxon>Dinosauria</taxon>
        <taxon>Saurischia</taxon>
        <taxon>Theropoda</taxon>
        <taxon>Coelurosauria</taxon>
        <taxon>Aves</taxon>
        <taxon>Neognathae</taxon>
        <taxon>Neoaves</taxon>
        <taxon>Telluraves</taxon>
        <taxon>Coraciimorphae</taxon>
        <taxon>Coraciiformes</taxon>
        <taxon>Meropidae</taxon>
        <taxon>Merops</taxon>
    </lineage>
</organism>
<feature type="compositionally biased region" description="Polar residues" evidence="4">
    <location>
        <begin position="130"/>
        <end position="140"/>
    </location>
</feature>
<accession>A0A091QD18</accession>
<protein>
    <submittedName>
        <fullName evidence="5">Apoptosis facilitator Bcl-2-like 14</fullName>
    </submittedName>
</protein>
<comment type="similarity">
    <text evidence="1">Belongs to the Bcl-2 family.</text>
</comment>
<dbReference type="InterPro" id="IPR002475">
    <property type="entry name" value="Bcl2-like"/>
</dbReference>
<evidence type="ECO:0000313" key="5">
    <source>
        <dbReference type="EMBL" id="KFQ23988.1"/>
    </source>
</evidence>